<evidence type="ECO:0000313" key="1">
    <source>
        <dbReference type="EMBL" id="NAW50965.1"/>
    </source>
</evidence>
<proteinExistence type="predicted"/>
<evidence type="ECO:0000313" key="2">
    <source>
        <dbReference type="Proteomes" id="UP000553459"/>
    </source>
</evidence>
<name>A0A845PTK3_9FLAO</name>
<dbReference type="RefSeq" id="WP_166519258.1">
    <property type="nucleotide sequence ID" value="NZ_JAAABJ010000486.1"/>
</dbReference>
<protein>
    <submittedName>
        <fullName evidence="1">Uncharacterized protein</fullName>
    </submittedName>
</protein>
<keyword evidence="2" id="KW-1185">Reference proteome</keyword>
<reference evidence="1 2" key="1">
    <citation type="submission" date="2019-11" db="EMBL/GenBank/DDBJ databases">
        <title>Characterization of Elizabethkingia argenteiflava sp. nov., isolated from inner surface of Soybean Pods.</title>
        <authorList>
            <person name="Mo S."/>
        </authorList>
    </citation>
    <scope>NUCLEOTIDE SEQUENCE [LARGE SCALE GENOMIC DNA]</scope>
    <source>
        <strain evidence="1 2">YB22</strain>
    </source>
</reference>
<comment type="caution">
    <text evidence="1">The sequence shown here is derived from an EMBL/GenBank/DDBJ whole genome shotgun (WGS) entry which is preliminary data.</text>
</comment>
<dbReference type="Proteomes" id="UP000553459">
    <property type="component" value="Unassembled WGS sequence"/>
</dbReference>
<dbReference type="EMBL" id="JAAABJ010000486">
    <property type="protein sequence ID" value="NAW50965.1"/>
    <property type="molecule type" value="Genomic_DNA"/>
</dbReference>
<gene>
    <name evidence="1" type="ORF">GNY06_06120</name>
</gene>
<sequence length="164" mass="19658">MNKKENYEVFHIKCLNSNHQEIDASVRIWTGTEINPTVYQFPTYEPYTYKGKAAMYYLEYKNEEDNVIQTKSDRINDAFYDLCSKLDKLHIKMLIKGCSYGYYMIPRLHYSIYAVKLILGKRLDKNYPRVNIFSEESDLENIRNVKQLNEYYNEWIKSISVIPY</sequence>
<accession>A0A845PTK3</accession>
<dbReference type="AlphaFoldDB" id="A0A845PTK3"/>
<organism evidence="1 2">
    <name type="scientific">Elizabethkingia argenteiflava</name>
    <dbReference type="NCBI Taxonomy" id="2681556"/>
    <lineage>
        <taxon>Bacteria</taxon>
        <taxon>Pseudomonadati</taxon>
        <taxon>Bacteroidota</taxon>
        <taxon>Flavobacteriia</taxon>
        <taxon>Flavobacteriales</taxon>
        <taxon>Weeksellaceae</taxon>
        <taxon>Elizabethkingia</taxon>
    </lineage>
</organism>